<dbReference type="EMBL" id="SRZA01000015">
    <property type="protein sequence ID" value="TGY06186.1"/>
    <property type="molecule type" value="Genomic_DNA"/>
</dbReference>
<keyword evidence="1" id="KW-0732">Signal</keyword>
<evidence type="ECO:0000256" key="1">
    <source>
        <dbReference type="SAM" id="SignalP"/>
    </source>
</evidence>
<protein>
    <recommendedName>
        <fullName evidence="4">PEGA domain-containing protein</fullName>
    </recommendedName>
</protein>
<name>A0A4S2AXA3_9BACE</name>
<sequence length="346" mass="38603">MRRKIILFISVLLYAVSPLYADVPAIMKDVKKELDGNNVTFEIIPAQAQVVIDGKQKYSVENGVLELNLPEGEHEYKISALGYLSFEGKLTSVPNESVKIKITLNKEWRGAIDLAAFPDDVEITYGRHKYGAMLELDGLPAGEHSFSFTKKGYRTVDTTFVVKSGVRNFYSVILSPIESYSKRKEKKTNRWNMLLLSQAGYNTDVSLGLMVGMMRKNGFYLKALTSLNAPKADYKCTETGMIQEGDLQHYPYYKTKTLYSQYAVSAGYLRMLGKPVGIYVGAGYGSHTVVWETIEGTKVENEDLLKSGAVAECGIILRLKKFALSCGVQSIDFSYTEIQFGLGVIF</sequence>
<keyword evidence="3" id="KW-1185">Reference proteome</keyword>
<dbReference type="RefSeq" id="WP_136013971.1">
    <property type="nucleotide sequence ID" value="NZ_CAJTBC010000009.1"/>
</dbReference>
<dbReference type="Proteomes" id="UP000305751">
    <property type="component" value="Unassembled WGS sequence"/>
</dbReference>
<comment type="caution">
    <text evidence="2">The sequence shown here is derived from an EMBL/GenBank/DDBJ whole genome shotgun (WGS) entry which is preliminary data.</text>
</comment>
<evidence type="ECO:0008006" key="4">
    <source>
        <dbReference type="Google" id="ProtNLM"/>
    </source>
</evidence>
<reference evidence="2 3" key="1">
    <citation type="submission" date="2019-04" db="EMBL/GenBank/DDBJ databases">
        <title>Microbes associate with the intestines of laboratory mice.</title>
        <authorList>
            <person name="Navarre W."/>
            <person name="Wong E."/>
            <person name="Huang K."/>
            <person name="Tropini C."/>
            <person name="Ng K."/>
            <person name="Yu B."/>
        </authorList>
    </citation>
    <scope>NUCLEOTIDE SEQUENCE [LARGE SCALE GENOMIC DNA]</scope>
    <source>
        <strain evidence="2 3">NM70_E10</strain>
    </source>
</reference>
<feature type="signal peptide" evidence="1">
    <location>
        <begin position="1"/>
        <end position="21"/>
    </location>
</feature>
<organism evidence="2 3">
    <name type="scientific">Bacteroides acidifaciens</name>
    <dbReference type="NCBI Taxonomy" id="85831"/>
    <lineage>
        <taxon>Bacteria</taxon>
        <taxon>Pseudomonadati</taxon>
        <taxon>Bacteroidota</taxon>
        <taxon>Bacteroidia</taxon>
        <taxon>Bacteroidales</taxon>
        <taxon>Bacteroidaceae</taxon>
        <taxon>Bacteroides</taxon>
    </lineage>
</organism>
<evidence type="ECO:0000313" key="2">
    <source>
        <dbReference type="EMBL" id="TGY06186.1"/>
    </source>
</evidence>
<dbReference type="AlphaFoldDB" id="A0A4S2AXA3"/>
<gene>
    <name evidence="2" type="ORF">E5356_07195</name>
</gene>
<feature type="chain" id="PRO_5020814609" description="PEGA domain-containing protein" evidence="1">
    <location>
        <begin position="22"/>
        <end position="346"/>
    </location>
</feature>
<proteinExistence type="predicted"/>
<evidence type="ECO:0000313" key="3">
    <source>
        <dbReference type="Proteomes" id="UP000305751"/>
    </source>
</evidence>
<accession>A0A4S2AXA3</accession>